<name>A0AAE3I8E7_9EURY</name>
<sequence>MTHDRRKGNLPIFSIVVRVGLGTRRRGLVAVGVGPVHNAGAPGAILDDALKLNGVDVSGLTHADSPPIKKF</sequence>
<evidence type="ECO:0000313" key="3">
    <source>
        <dbReference type="Proteomes" id="UP001208186"/>
    </source>
</evidence>
<reference evidence="2" key="1">
    <citation type="submission" date="2023-02" db="EMBL/GenBank/DDBJ databases">
        <title>Enrichment on poylsaccharides allowed isolation of novel metabolic and taxonomic groups of Haloarchaea.</title>
        <authorList>
            <person name="Sorokin D.Y."/>
            <person name="Elcheninov A.G."/>
            <person name="Khizhniak T.V."/>
            <person name="Kolganova T.V."/>
            <person name="Kublanov I.V."/>
        </authorList>
    </citation>
    <scope>NUCLEOTIDE SEQUENCE</scope>
    <source>
        <strain evidence="1 3">HArc-curdl5-1</strain>
        <strain evidence="2">HArc-curdl7</strain>
    </source>
</reference>
<protein>
    <submittedName>
        <fullName evidence="2">Uncharacterized protein</fullName>
    </submittedName>
</protein>
<dbReference type="Proteomes" id="UP001208186">
    <property type="component" value="Unassembled WGS sequence"/>
</dbReference>
<proteinExistence type="predicted"/>
<dbReference type="EMBL" id="JAOPKC010000001">
    <property type="protein sequence ID" value="MCU4716820.1"/>
    <property type="molecule type" value="Genomic_DNA"/>
</dbReference>
<organism evidence="2 4">
    <name type="scientific">Halapricum hydrolyticum</name>
    <dbReference type="NCBI Taxonomy" id="2979991"/>
    <lineage>
        <taxon>Archaea</taxon>
        <taxon>Methanobacteriati</taxon>
        <taxon>Methanobacteriota</taxon>
        <taxon>Stenosarchaea group</taxon>
        <taxon>Halobacteria</taxon>
        <taxon>Halobacteriales</taxon>
        <taxon>Haloarculaceae</taxon>
        <taxon>Halapricum</taxon>
    </lineage>
</organism>
<evidence type="ECO:0000313" key="2">
    <source>
        <dbReference type="EMBL" id="MCU4725575.1"/>
    </source>
</evidence>
<comment type="caution">
    <text evidence="2">The sequence shown here is derived from an EMBL/GenBank/DDBJ whole genome shotgun (WGS) entry which is preliminary data.</text>
</comment>
<dbReference type="RefSeq" id="WP_315907581.1">
    <property type="nucleotide sequence ID" value="NZ_JAOPKC010000001.1"/>
</dbReference>
<accession>A0AAE3I8E7</accession>
<dbReference type="Proteomes" id="UP001209746">
    <property type="component" value="Unassembled WGS sequence"/>
</dbReference>
<evidence type="ECO:0000313" key="1">
    <source>
        <dbReference type="EMBL" id="MCU4716820.1"/>
    </source>
</evidence>
<evidence type="ECO:0000313" key="4">
    <source>
        <dbReference type="Proteomes" id="UP001209746"/>
    </source>
</evidence>
<dbReference type="EMBL" id="JAOPKD010000001">
    <property type="protein sequence ID" value="MCU4725575.1"/>
    <property type="molecule type" value="Genomic_DNA"/>
</dbReference>
<keyword evidence="3" id="KW-1185">Reference proteome</keyword>
<gene>
    <name evidence="2" type="ORF">OB914_01110</name>
    <name evidence="1" type="ORF">OB916_01910</name>
</gene>
<dbReference type="AlphaFoldDB" id="A0AAE3I8E7"/>